<dbReference type="EMBL" id="FOXF01000003">
    <property type="protein sequence ID" value="SFP03666.1"/>
    <property type="molecule type" value="Genomic_DNA"/>
</dbReference>
<keyword evidence="4" id="KW-1185">Reference proteome</keyword>
<dbReference type="Pfam" id="PF15615">
    <property type="entry name" value="TerB_C"/>
    <property type="match status" value="1"/>
</dbReference>
<evidence type="ECO:0000313" key="4">
    <source>
        <dbReference type="Proteomes" id="UP000243745"/>
    </source>
</evidence>
<evidence type="ECO:0000256" key="1">
    <source>
        <dbReference type="SAM" id="MobiDB-lite"/>
    </source>
</evidence>
<evidence type="ECO:0000313" key="3">
    <source>
        <dbReference type="EMBL" id="SFP03666.1"/>
    </source>
</evidence>
<gene>
    <name evidence="3" type="ORF">SAMN02910344_00255</name>
</gene>
<feature type="region of interest" description="Disordered" evidence="1">
    <location>
        <begin position="954"/>
        <end position="989"/>
    </location>
</feature>
<name>A0A662ZEE9_9GAMM</name>
<organism evidence="3 4">
    <name type="scientific">Ruminobacter amylophilus</name>
    <dbReference type="NCBI Taxonomy" id="867"/>
    <lineage>
        <taxon>Bacteria</taxon>
        <taxon>Pseudomonadati</taxon>
        <taxon>Pseudomonadota</taxon>
        <taxon>Gammaproteobacteria</taxon>
        <taxon>Aeromonadales</taxon>
        <taxon>Succinivibrionaceae</taxon>
        <taxon>Ruminobacter</taxon>
    </lineage>
</organism>
<sequence length="1071" mass="122508">MARHTSIFLNMQDYRDQVPETQRFHLNEVQDPDFLPLSFRRRIEKLEEDVRVQGSISTDLNSLFIVLNLRMKDLTKEPLPELYRQLRTTLKKHAGIEIAPPGNILELNENTRFRICPAFDLNRDPDIVSARQNCGAANLGRILENRIKTASNKINNFAVSLHVFESLFLVNNPGSFLNTEQRYFLQNFIENECFPADTQRYLQSCFSQIIDLAPQINELNPEKAYLKPIKNPDVLNKYLRIISGMAALSEHKVTFEQSPYREKLVEMTRRARVKNTADTLPGTIQEKNLSALLQREIGDTDVFSSFEPLFKNKSVCRMDQKSINLHLEHCRRYFDIEGYTDSSMLTFKTGHDMALIGGMAVDDANMYMAKTSAAAESRHWDFALNGSPFIHQIHSAGKYRYQPVQPSDNEQGLKYLAGMLNKSYTVPLLNDQLILIAANLEYRLLAEDTLCGRLTDVERIKTFIILVNWFRNATRANDSTSYDLRSSLDYFGGIIAIFAFMHRNEIYDSHLTMLSVFPECRDYALYRLSALNSEGKLTQENSLPYIFSGFILSHPGYNLNIRIQGDARPVLYSHARKLFNAMIAEDPRLPAKLLQGLEFTDTPVELTDRYPSLKSFKNKVIAPMLPPKVVLGEKGRELVNGIVTRIKKEQDTFLTYLGSAGSNVCNDLVYRIYEYSLSGENRLPAGLRNFRKTLLNSDISSFAELRQQFNLNISYHSCCARIFSECASILDVTIFPNFSFESEELVVNAFDYMTFGELKLKSHPYNRKLILPYRIILNTCTGFKTIKLIHEFFSNVISRKQLKELQDYSDEQISDLLTYVARITEIKMSTNLRCRFKNTADKNRYEFDGLQKGLFRSLFRILVTGGEVDLLNRTVRSLNKLLKEPVIEENEMTIRKFASARGGYFGGLPDHDDLIPKVNSPENLDMDLISQTTLETRKVQEILAPIFAENDTGYSSAETAQVPEKKAETVTEDSGKNAGKKQNEETAPENVSGMAVLELLAPEYQALLKRLLQVGEFTMNDFKSFCAEKNLMASGAMEVINSWALEQFDCTIIEEDEPMFFDRDLLTELFE</sequence>
<reference evidence="3 4" key="1">
    <citation type="submission" date="2016-10" db="EMBL/GenBank/DDBJ databases">
        <authorList>
            <person name="Varghese N."/>
            <person name="Submissions S."/>
        </authorList>
    </citation>
    <scope>NUCLEOTIDE SEQUENCE [LARGE SCALE GENOMIC DNA]</scope>
    <source>
        <strain evidence="3 4">DSM 1361</strain>
    </source>
</reference>
<proteinExistence type="predicted"/>
<accession>A0A662ZEE9</accession>
<evidence type="ECO:0000259" key="2">
    <source>
        <dbReference type="Pfam" id="PF15615"/>
    </source>
</evidence>
<dbReference type="AlphaFoldDB" id="A0A662ZEE9"/>
<protein>
    <submittedName>
        <fullName evidence="3">TerB-C domain-containing protein</fullName>
    </submittedName>
</protein>
<feature type="compositionally biased region" description="Basic and acidic residues" evidence="1">
    <location>
        <begin position="963"/>
        <end position="975"/>
    </location>
</feature>
<dbReference type="InterPro" id="IPR028932">
    <property type="entry name" value="TerB-C"/>
</dbReference>
<dbReference type="RefSeq" id="WP_177178462.1">
    <property type="nucleotide sequence ID" value="NZ_FOXF01000003.1"/>
</dbReference>
<feature type="domain" description="TerB-C" evidence="2">
    <location>
        <begin position="923"/>
        <end position="1069"/>
    </location>
</feature>
<dbReference type="Proteomes" id="UP000243745">
    <property type="component" value="Unassembled WGS sequence"/>
</dbReference>